<dbReference type="OrthoDB" id="5373615at2759"/>
<dbReference type="PANTHER" id="PTHR31796:SF2">
    <property type="entry name" value="SUZ DOMAIN-CONTAINING PROTEIN 1"/>
    <property type="match status" value="1"/>
</dbReference>
<comment type="similarity">
    <text evidence="1">Belongs to the SZRD1 family.</text>
</comment>
<dbReference type="PROSITE" id="PS51938">
    <property type="entry name" value="SUZ_C"/>
    <property type="match status" value="1"/>
</dbReference>
<dbReference type="Pfam" id="PF12901">
    <property type="entry name" value="SUZ-C"/>
    <property type="match status" value="1"/>
</dbReference>
<proteinExistence type="inferred from homology"/>
<evidence type="ECO:0000259" key="4">
    <source>
        <dbReference type="PROSITE" id="PS51673"/>
    </source>
</evidence>
<sequence length="160" mass="18079">MAQDVADDVCDSWEDMIENGILDKKLEELQMKSPKVNSSFENQSIEPTFYPQMQLEDSSRTPYIPQVKILKRPNDAKTVGVISDKSPSRQPVKTLKQREAEYAEARLRILGSARSEEEEQNVSSLNPVSLALSERKNNGEVIVTRMPRGPDGTKGFLQQR</sequence>
<dbReference type="PROSITE" id="PS51673">
    <property type="entry name" value="SUZ"/>
    <property type="match status" value="1"/>
</dbReference>
<evidence type="ECO:0000256" key="2">
    <source>
        <dbReference type="ARBA" id="ARBA00044802"/>
    </source>
</evidence>
<dbReference type="InterPro" id="IPR024642">
    <property type="entry name" value="SUZ-C"/>
</dbReference>
<feature type="region of interest" description="Disordered" evidence="3">
    <location>
        <begin position="78"/>
        <end position="97"/>
    </location>
</feature>
<keyword evidence="7" id="KW-1185">Reference proteome</keyword>
<name>A0A087T041_STEMI</name>
<feature type="domain" description="SUZ" evidence="4">
    <location>
        <begin position="49"/>
        <end position="114"/>
    </location>
</feature>
<dbReference type="Pfam" id="PF12752">
    <property type="entry name" value="SUZ"/>
    <property type="match status" value="1"/>
</dbReference>
<reference evidence="6 7" key="1">
    <citation type="submission" date="2013-11" db="EMBL/GenBank/DDBJ databases">
        <title>Genome sequencing of Stegodyphus mimosarum.</title>
        <authorList>
            <person name="Bechsgaard J."/>
        </authorList>
    </citation>
    <scope>NUCLEOTIDE SEQUENCE [LARGE SCALE GENOMIC DNA]</scope>
</reference>
<evidence type="ECO:0000256" key="3">
    <source>
        <dbReference type="SAM" id="MobiDB-lite"/>
    </source>
</evidence>
<dbReference type="InterPro" id="IPR039228">
    <property type="entry name" value="SZRD1"/>
</dbReference>
<dbReference type="InterPro" id="IPR024771">
    <property type="entry name" value="SUZ"/>
</dbReference>
<evidence type="ECO:0000313" key="7">
    <source>
        <dbReference type="Proteomes" id="UP000054359"/>
    </source>
</evidence>
<organism evidence="6 7">
    <name type="scientific">Stegodyphus mimosarum</name>
    <name type="common">African social velvet spider</name>
    <dbReference type="NCBI Taxonomy" id="407821"/>
    <lineage>
        <taxon>Eukaryota</taxon>
        <taxon>Metazoa</taxon>
        <taxon>Ecdysozoa</taxon>
        <taxon>Arthropoda</taxon>
        <taxon>Chelicerata</taxon>
        <taxon>Arachnida</taxon>
        <taxon>Araneae</taxon>
        <taxon>Araneomorphae</taxon>
        <taxon>Entelegynae</taxon>
        <taxon>Eresoidea</taxon>
        <taxon>Eresidae</taxon>
        <taxon>Stegodyphus</taxon>
    </lineage>
</organism>
<evidence type="ECO:0000313" key="6">
    <source>
        <dbReference type="EMBL" id="KFM58480.1"/>
    </source>
</evidence>
<dbReference type="PANTHER" id="PTHR31796">
    <property type="entry name" value="SUZ DOMAIN-CONTAINING PROTEIN 1"/>
    <property type="match status" value="1"/>
</dbReference>
<dbReference type="STRING" id="407821.A0A087T041"/>
<evidence type="ECO:0000259" key="5">
    <source>
        <dbReference type="PROSITE" id="PS51938"/>
    </source>
</evidence>
<evidence type="ECO:0000256" key="1">
    <source>
        <dbReference type="ARBA" id="ARBA00007124"/>
    </source>
</evidence>
<feature type="domain" description="SUZ-C" evidence="5">
    <location>
        <begin position="113"/>
        <end position="160"/>
    </location>
</feature>
<dbReference type="Proteomes" id="UP000054359">
    <property type="component" value="Unassembled WGS sequence"/>
</dbReference>
<gene>
    <name evidence="6" type="ORF">X975_24868</name>
</gene>
<feature type="non-terminal residue" evidence="6">
    <location>
        <position position="160"/>
    </location>
</feature>
<dbReference type="OMA" id="VADDVCD"/>
<feature type="region of interest" description="Disordered" evidence="3">
    <location>
        <begin position="139"/>
        <end position="160"/>
    </location>
</feature>
<dbReference type="AlphaFoldDB" id="A0A087T041"/>
<protein>
    <recommendedName>
        <fullName evidence="2">SUZ RNA-binding domain-containing</fullName>
    </recommendedName>
</protein>
<accession>A0A087T041</accession>
<dbReference type="EMBL" id="KK112761">
    <property type="protein sequence ID" value="KFM58480.1"/>
    <property type="molecule type" value="Genomic_DNA"/>
</dbReference>